<proteinExistence type="predicted"/>
<feature type="compositionally biased region" description="Polar residues" evidence="1">
    <location>
        <begin position="170"/>
        <end position="200"/>
    </location>
</feature>
<feature type="compositionally biased region" description="Polar residues" evidence="1">
    <location>
        <begin position="231"/>
        <end position="246"/>
    </location>
</feature>
<gene>
    <name evidence="2" type="ORF">PODLI_1B010296</name>
</gene>
<protein>
    <submittedName>
        <fullName evidence="2">Uncharacterized protein</fullName>
    </submittedName>
</protein>
<feature type="region of interest" description="Disordered" evidence="1">
    <location>
        <begin position="707"/>
        <end position="866"/>
    </location>
</feature>
<evidence type="ECO:0000313" key="2">
    <source>
        <dbReference type="EMBL" id="CAI5764876.1"/>
    </source>
</evidence>
<sequence>MDDSEPACDQVIPGNEDMLGAEEQNCNEMCQPESETSFRKQSRSSSPHILGQEQAISLLEETEQPVVQDSRYEKLESRRSSQQSVHGQNPQSRKSSQGKALDKTELMDERCWISEKTGIKMISGSQQTSFVWGPETLEEILRPFHEAAISRAAYANTKVEPPVAQDSHHSIQQPEGQESRRASQQLIAQDSHHSIQQPEGQESRRASQLPIANESRRSIPQVAERKESIKGRQQNAVHESRCSIQQPEGKESRQTSQQALAEESYYITQQPKEQESKTGNQLPKRQGSYQMPEDKRIKRLKKMHRNITDQAQQTDSAESLKRELFEKSLQTDSHGSSAISATIELQGSRHGSRQSNLQKIDQESFPVQLQDPSSGNQPSEAPGIYHGSLPHELSSNGTKQFDVQDLHRGSLPAHLQHEVQEFRRCSLPLELQDSLRNSKQAEIQEFRYSNILAAVEDLGETPLEAEEENFQSSPPLELEVCPQPNQQDIEQDSQHDNQKPQETECKVDRETETEGPISLDGKTAPLKQKASFAQQTYSIISIEESTWLNRRSGKLIRNLSQQTDCSWLQANREKEKKLGDQEMMTSCETGVQKSTCPKSEKEVQAPAWKDIEKPMEDDPWLVRKKSAVPQKDSEVLMGLKSRRGSEMPEYLRSTGQPSLPENWRDAAALEILKDSEQPEFTGPEKTGDLSAVPELLQSSKQLFMLDSQRGSQQSLVLESKLDSDQPAVPESWMGSEEPVMPEPEKHSQPPTAPVSRRGSEKPGEPESRKPSELRTLPEPQKDSQPPTAAVSRRGSEQPFVPESRKQSELRTLPEPQKDSQPPTAAVSRRGSEQPGVPESRKPSELRTLPESQKDSQPPTAAVSRRRVSSLVCLNPGNPVNSGPCLSPRKTANHLLQQYPGGEVSSLLCLSPGSKVNSAPCQNLRKTANHLLQQCPGGEVSSLVCLNPGNPVNSGPCLSPRKTANHLLQQYPGGEVSSLVCLSPGNPVNSAPCLNLRKTANHLLQQCPGGEVSSLVCLNPGNPVNSGPCLSPRKTANHLLLPFPSGE</sequence>
<feature type="region of interest" description="Disordered" evidence="1">
    <location>
        <begin position="27"/>
        <end position="106"/>
    </location>
</feature>
<feature type="region of interest" description="Disordered" evidence="1">
    <location>
        <begin position="589"/>
        <end position="693"/>
    </location>
</feature>
<feature type="region of interest" description="Disordered" evidence="1">
    <location>
        <begin position="159"/>
        <end position="399"/>
    </location>
</feature>
<organism evidence="2 3">
    <name type="scientific">Podarcis lilfordi</name>
    <name type="common">Lilford's wall lizard</name>
    <dbReference type="NCBI Taxonomy" id="74358"/>
    <lineage>
        <taxon>Eukaryota</taxon>
        <taxon>Metazoa</taxon>
        <taxon>Chordata</taxon>
        <taxon>Craniata</taxon>
        <taxon>Vertebrata</taxon>
        <taxon>Euteleostomi</taxon>
        <taxon>Lepidosauria</taxon>
        <taxon>Squamata</taxon>
        <taxon>Bifurcata</taxon>
        <taxon>Unidentata</taxon>
        <taxon>Episquamata</taxon>
        <taxon>Laterata</taxon>
        <taxon>Lacertibaenia</taxon>
        <taxon>Lacertidae</taxon>
        <taxon>Podarcis</taxon>
    </lineage>
</organism>
<feature type="compositionally biased region" description="Basic and acidic residues" evidence="1">
    <location>
        <begin position="70"/>
        <end position="79"/>
    </location>
</feature>
<keyword evidence="3" id="KW-1185">Reference proteome</keyword>
<dbReference type="AlphaFoldDB" id="A0AA35NUQ8"/>
<feature type="compositionally biased region" description="Basic and acidic residues" evidence="1">
    <location>
        <begin position="598"/>
        <end position="616"/>
    </location>
</feature>
<evidence type="ECO:0000256" key="1">
    <source>
        <dbReference type="SAM" id="MobiDB-lite"/>
    </source>
</evidence>
<feature type="compositionally biased region" description="Polar residues" evidence="1">
    <location>
        <begin position="308"/>
        <end position="317"/>
    </location>
</feature>
<feature type="compositionally biased region" description="Polar residues" evidence="1">
    <location>
        <begin position="353"/>
        <end position="379"/>
    </location>
</feature>
<feature type="region of interest" description="Disordered" evidence="1">
    <location>
        <begin position="1"/>
        <end position="20"/>
    </location>
</feature>
<feature type="compositionally biased region" description="Basic and acidic residues" evidence="1">
    <location>
        <begin position="757"/>
        <end position="772"/>
    </location>
</feature>
<dbReference type="Proteomes" id="UP001178461">
    <property type="component" value="Chromosome 1"/>
</dbReference>
<accession>A0AA35NUQ8</accession>
<feature type="compositionally biased region" description="Polar residues" evidence="1">
    <location>
        <begin position="328"/>
        <end position="345"/>
    </location>
</feature>
<feature type="compositionally biased region" description="Polar residues" evidence="1">
    <location>
        <begin position="266"/>
        <end position="289"/>
    </location>
</feature>
<feature type="compositionally biased region" description="Polar residues" evidence="1">
    <location>
        <begin position="80"/>
        <end position="98"/>
    </location>
</feature>
<dbReference type="EMBL" id="OX395126">
    <property type="protein sequence ID" value="CAI5764876.1"/>
    <property type="molecule type" value="Genomic_DNA"/>
</dbReference>
<reference evidence="2" key="1">
    <citation type="submission" date="2022-12" db="EMBL/GenBank/DDBJ databases">
        <authorList>
            <person name="Alioto T."/>
            <person name="Alioto T."/>
            <person name="Gomez Garrido J."/>
        </authorList>
    </citation>
    <scope>NUCLEOTIDE SEQUENCE</scope>
</reference>
<feature type="compositionally biased region" description="Basic and acidic residues" evidence="1">
    <location>
        <begin position="492"/>
        <end position="512"/>
    </location>
</feature>
<feature type="region of interest" description="Disordered" evidence="1">
    <location>
        <begin position="463"/>
        <end position="526"/>
    </location>
</feature>
<evidence type="ECO:0000313" key="3">
    <source>
        <dbReference type="Proteomes" id="UP001178461"/>
    </source>
</evidence>
<name>A0AA35NUQ8_9SAUR</name>